<feature type="binding site" evidence="8">
    <location>
        <begin position="298"/>
        <end position="304"/>
    </location>
    <ligand>
        <name>substrate</name>
    </ligand>
</feature>
<dbReference type="FunFam" id="1.10.300.10:FF:000001">
    <property type="entry name" value="Adenylosuccinate synthetase"/>
    <property type="match status" value="1"/>
</dbReference>
<feature type="binding site" description="in other chain" evidence="8">
    <location>
        <position position="128"/>
    </location>
    <ligand>
        <name>IMP</name>
        <dbReference type="ChEBI" id="CHEBI:58053"/>
        <note>ligand shared between dimeric partners</note>
    </ligand>
</feature>
<evidence type="ECO:0000313" key="11">
    <source>
        <dbReference type="EMBL" id="SOD62477.1"/>
    </source>
</evidence>
<proteinExistence type="inferred from homology"/>
<dbReference type="InterPro" id="IPR001114">
    <property type="entry name" value="Adenylosuccinate_synthetase"/>
</dbReference>
<comment type="subunit">
    <text evidence="1 8">Homodimer.</text>
</comment>
<evidence type="ECO:0000256" key="9">
    <source>
        <dbReference type="PROSITE-ProRule" id="PRU10134"/>
    </source>
</evidence>
<dbReference type="GO" id="GO:0044208">
    <property type="term" value="P:'de novo' AMP biosynthetic process"/>
    <property type="evidence" value="ECO:0007669"/>
    <property type="project" value="UniProtKB-UniRule"/>
</dbReference>
<dbReference type="PANTHER" id="PTHR11846">
    <property type="entry name" value="ADENYLOSUCCINATE SYNTHETASE"/>
    <property type="match status" value="1"/>
</dbReference>
<dbReference type="InterPro" id="IPR033128">
    <property type="entry name" value="Adenylosuccin_syn_Lys_AS"/>
</dbReference>
<dbReference type="Gene3D" id="3.90.170.10">
    <property type="entry name" value="Adenylosuccinate Synthetase, subunit A, domain 3"/>
    <property type="match status" value="1"/>
</dbReference>
<evidence type="ECO:0000256" key="6">
    <source>
        <dbReference type="ARBA" id="ARBA00022842"/>
    </source>
</evidence>
<dbReference type="EC" id="6.3.4.4" evidence="8 10"/>
<dbReference type="HAMAP" id="MF_00011">
    <property type="entry name" value="Adenylosucc_synth"/>
    <property type="match status" value="1"/>
</dbReference>
<evidence type="ECO:0000256" key="5">
    <source>
        <dbReference type="ARBA" id="ARBA00022755"/>
    </source>
</evidence>
<keyword evidence="2 8" id="KW-0436">Ligase</keyword>
<comment type="similarity">
    <text evidence="8 10">Belongs to the adenylosuccinate synthetase family.</text>
</comment>
<feature type="binding site" description="in other chain" evidence="8">
    <location>
        <begin position="13"/>
        <end position="16"/>
    </location>
    <ligand>
        <name>IMP</name>
        <dbReference type="ChEBI" id="CHEBI:58053"/>
        <note>ligand shared between dimeric partners</note>
    </ligand>
</feature>
<dbReference type="Pfam" id="PF00709">
    <property type="entry name" value="Adenylsucc_synt"/>
    <property type="match status" value="1"/>
</dbReference>
<feature type="binding site" description="in other chain" evidence="8">
    <location>
        <position position="238"/>
    </location>
    <ligand>
        <name>IMP</name>
        <dbReference type="ChEBI" id="CHEBI:58053"/>
        <note>ligand shared between dimeric partners</note>
    </ligand>
</feature>
<reference evidence="11 12" key="1">
    <citation type="submission" date="2017-09" db="EMBL/GenBank/DDBJ databases">
        <authorList>
            <person name="Ehlers B."/>
            <person name="Leendertz F.H."/>
        </authorList>
    </citation>
    <scope>NUCLEOTIDE SEQUENCE [LARGE SCALE GENOMIC DNA]</scope>
    <source>
        <strain evidence="11 12">CGMCC 4.7095</strain>
    </source>
</reference>
<evidence type="ECO:0000256" key="1">
    <source>
        <dbReference type="ARBA" id="ARBA00011738"/>
    </source>
</evidence>
<dbReference type="UniPathway" id="UPA00075">
    <property type="reaction ID" value="UER00335"/>
</dbReference>
<sequence>MPALVLLGAQWGDEGKGKATDLLGGSVDYVARYQGGNNAGHTVVVGDQKYALHLLPSGVLSPECTPVIGNGVVVDPSKLLSEVRELNERGIDTSRLLVSGNAHLITGYHQTLDKVSERFLGKRKIGTTGRGIGPAYADKINRQGVRVQDLFDESILRQKVEAALDHKNQLLAKIYNRRGIGVEQAVEELLGFAEPLRPYVCDTTLVLNQALDDGKVVLFEGGQGTLLDVDHGTYPFVTSSNPTAGGACTGTGVGPTRIDRVIGILKAYTTRVGAGPFPTELHDEDGERLRTEGHEFGVTTGRDRRCGWFDAVIARYAVRVNGITDFFLTKLDVLSGWERVPVCVGYRIDGREVSELPYNQSDFHHAEPVYEYLPGWQEPISGARSLSDLPKNAQSYVAALEEMSGARISAVGVGPGRDETIQVHPFL</sequence>
<keyword evidence="5 8" id="KW-0658">Purine biosynthesis</keyword>
<dbReference type="Gene3D" id="3.40.440.10">
    <property type="entry name" value="Adenylosuccinate Synthetase, subunit A, domain 1"/>
    <property type="match status" value="1"/>
</dbReference>
<dbReference type="Proteomes" id="UP000219072">
    <property type="component" value="Unassembled WGS sequence"/>
</dbReference>
<dbReference type="FunFam" id="3.90.170.10:FF:000001">
    <property type="entry name" value="Adenylosuccinate synthetase"/>
    <property type="match status" value="1"/>
</dbReference>
<evidence type="ECO:0000256" key="8">
    <source>
        <dbReference type="HAMAP-Rule" id="MF_00011"/>
    </source>
</evidence>
<dbReference type="GO" id="GO:0005525">
    <property type="term" value="F:GTP binding"/>
    <property type="evidence" value="ECO:0007669"/>
    <property type="project" value="UniProtKB-UniRule"/>
</dbReference>
<evidence type="ECO:0000313" key="12">
    <source>
        <dbReference type="Proteomes" id="UP000219072"/>
    </source>
</evidence>
<keyword evidence="8" id="KW-0963">Cytoplasm</keyword>
<dbReference type="GO" id="GO:0046040">
    <property type="term" value="P:IMP metabolic process"/>
    <property type="evidence" value="ECO:0007669"/>
    <property type="project" value="TreeGrafter"/>
</dbReference>
<dbReference type="InterPro" id="IPR042111">
    <property type="entry name" value="Adenylosuccinate_synth_dom3"/>
</dbReference>
<organism evidence="11 12">
    <name type="scientific">Streptomyces zhaozhouensis</name>
    <dbReference type="NCBI Taxonomy" id="1300267"/>
    <lineage>
        <taxon>Bacteria</taxon>
        <taxon>Bacillati</taxon>
        <taxon>Actinomycetota</taxon>
        <taxon>Actinomycetes</taxon>
        <taxon>Kitasatosporales</taxon>
        <taxon>Streptomycetaceae</taxon>
        <taxon>Streptomyces</taxon>
    </lineage>
</organism>
<feature type="binding site" evidence="8">
    <location>
        <position position="13"/>
    </location>
    <ligand>
        <name>Mg(2+)</name>
        <dbReference type="ChEBI" id="CHEBI:18420"/>
    </ligand>
</feature>
<comment type="pathway">
    <text evidence="8 10">Purine metabolism; AMP biosynthesis via de novo pathway; AMP from IMP: step 1/2.</text>
</comment>
<dbReference type="PROSITE" id="PS01266">
    <property type="entry name" value="ADENYLOSUCCIN_SYN_1"/>
    <property type="match status" value="1"/>
</dbReference>
<dbReference type="GO" id="GO:0005737">
    <property type="term" value="C:cytoplasm"/>
    <property type="evidence" value="ECO:0007669"/>
    <property type="project" value="UniProtKB-SubCell"/>
</dbReference>
<feature type="active site" description="Proton donor" evidence="8">
    <location>
        <position position="41"/>
    </location>
</feature>
<evidence type="ECO:0000256" key="2">
    <source>
        <dbReference type="ARBA" id="ARBA00022598"/>
    </source>
</evidence>
<dbReference type="RefSeq" id="WP_097230958.1">
    <property type="nucleotide sequence ID" value="NZ_OCNE01000006.1"/>
</dbReference>
<feature type="binding site" evidence="8">
    <location>
        <begin position="40"/>
        <end position="42"/>
    </location>
    <ligand>
        <name>GTP</name>
        <dbReference type="ChEBI" id="CHEBI:37565"/>
    </ligand>
</feature>
<dbReference type="OrthoDB" id="9807553at2"/>
<comment type="subcellular location">
    <subcellularLocation>
        <location evidence="8">Cytoplasm</location>
    </subcellularLocation>
</comment>
<dbReference type="GO" id="GO:0000287">
    <property type="term" value="F:magnesium ion binding"/>
    <property type="evidence" value="ECO:0007669"/>
    <property type="project" value="UniProtKB-UniRule"/>
</dbReference>
<dbReference type="InterPro" id="IPR027417">
    <property type="entry name" value="P-loop_NTPase"/>
</dbReference>
<dbReference type="CDD" id="cd03108">
    <property type="entry name" value="AdSS"/>
    <property type="match status" value="1"/>
</dbReference>
<dbReference type="AlphaFoldDB" id="A0A286DUY3"/>
<dbReference type="SUPFAM" id="SSF52540">
    <property type="entry name" value="P-loop containing nucleoside triphosphate hydrolases"/>
    <property type="match status" value="1"/>
</dbReference>
<dbReference type="InterPro" id="IPR042109">
    <property type="entry name" value="Adenylosuccinate_synth_dom1"/>
</dbReference>
<dbReference type="EMBL" id="OCNE01000006">
    <property type="protein sequence ID" value="SOD62477.1"/>
    <property type="molecule type" value="Genomic_DNA"/>
</dbReference>
<comment type="catalytic activity">
    <reaction evidence="8 10">
        <text>IMP + L-aspartate + GTP = N(6)-(1,2-dicarboxyethyl)-AMP + GDP + phosphate + 2 H(+)</text>
        <dbReference type="Rhea" id="RHEA:15753"/>
        <dbReference type="ChEBI" id="CHEBI:15378"/>
        <dbReference type="ChEBI" id="CHEBI:29991"/>
        <dbReference type="ChEBI" id="CHEBI:37565"/>
        <dbReference type="ChEBI" id="CHEBI:43474"/>
        <dbReference type="ChEBI" id="CHEBI:57567"/>
        <dbReference type="ChEBI" id="CHEBI:58053"/>
        <dbReference type="ChEBI" id="CHEBI:58189"/>
        <dbReference type="EC" id="6.3.4.4"/>
    </reaction>
</comment>
<dbReference type="NCBIfam" id="NF002223">
    <property type="entry name" value="PRK01117.1"/>
    <property type="match status" value="1"/>
</dbReference>
<feature type="active site" description="Proton acceptor" evidence="8">
    <location>
        <position position="13"/>
    </location>
</feature>
<feature type="binding site" evidence="8">
    <location>
        <position position="304"/>
    </location>
    <ligand>
        <name>GTP</name>
        <dbReference type="ChEBI" id="CHEBI:37565"/>
    </ligand>
</feature>
<protein>
    <recommendedName>
        <fullName evidence="8 10">Adenylosuccinate synthetase</fullName>
        <shortName evidence="8">AMPSase</shortName>
        <shortName evidence="8">AdSS</shortName>
        <ecNumber evidence="8 10">6.3.4.4</ecNumber>
    </recommendedName>
    <alternativeName>
        <fullName evidence="8">IMP--aspartate ligase</fullName>
    </alternativeName>
</protein>
<feature type="binding site" evidence="8">
    <location>
        <begin position="12"/>
        <end position="18"/>
    </location>
    <ligand>
        <name>GTP</name>
        <dbReference type="ChEBI" id="CHEBI:37565"/>
    </ligand>
</feature>
<feature type="binding site" description="in other chain" evidence="8">
    <location>
        <begin position="38"/>
        <end position="41"/>
    </location>
    <ligand>
        <name>IMP</name>
        <dbReference type="ChEBI" id="CHEBI:58053"/>
        <note>ligand shared between dimeric partners</note>
    </ligand>
</feature>
<keyword evidence="12" id="KW-1185">Reference proteome</keyword>
<accession>A0A286DUY3</accession>
<feature type="binding site" evidence="8">
    <location>
        <position position="142"/>
    </location>
    <ligand>
        <name>IMP</name>
        <dbReference type="ChEBI" id="CHEBI:58053"/>
        <note>ligand shared between dimeric partners</note>
    </ligand>
</feature>
<feature type="binding site" evidence="8">
    <location>
        <begin position="412"/>
        <end position="414"/>
    </location>
    <ligand>
        <name>GTP</name>
        <dbReference type="ChEBI" id="CHEBI:37565"/>
    </ligand>
</feature>
<feature type="binding site" evidence="8">
    <location>
        <begin position="330"/>
        <end position="332"/>
    </location>
    <ligand>
        <name>GTP</name>
        <dbReference type="ChEBI" id="CHEBI:37565"/>
    </ligand>
</feature>
<dbReference type="Gene3D" id="1.10.300.10">
    <property type="entry name" value="Adenylosuccinate Synthetase, subunit A, domain 2"/>
    <property type="match status" value="1"/>
</dbReference>
<evidence type="ECO:0000256" key="4">
    <source>
        <dbReference type="ARBA" id="ARBA00022741"/>
    </source>
</evidence>
<keyword evidence="6 8" id="KW-0460">Magnesium</keyword>
<gene>
    <name evidence="8" type="primary">purA</name>
    <name evidence="11" type="ORF">SAMN06297387_10653</name>
</gene>
<keyword evidence="7 8" id="KW-0342">GTP-binding</keyword>
<dbReference type="NCBIfam" id="TIGR00184">
    <property type="entry name" value="purA"/>
    <property type="match status" value="1"/>
</dbReference>
<feature type="active site" evidence="9">
    <location>
        <position position="139"/>
    </location>
</feature>
<dbReference type="SMART" id="SM00788">
    <property type="entry name" value="Adenylsucc_synt"/>
    <property type="match status" value="1"/>
</dbReference>
<dbReference type="InterPro" id="IPR042110">
    <property type="entry name" value="Adenylosuccinate_synth_dom2"/>
</dbReference>
<dbReference type="PANTHER" id="PTHR11846:SF0">
    <property type="entry name" value="ADENYLOSUCCINATE SYNTHETASE"/>
    <property type="match status" value="1"/>
</dbReference>
<dbReference type="PROSITE" id="PS00513">
    <property type="entry name" value="ADENYLOSUCCIN_SYN_2"/>
    <property type="match status" value="1"/>
</dbReference>
<evidence type="ECO:0000256" key="3">
    <source>
        <dbReference type="ARBA" id="ARBA00022723"/>
    </source>
</evidence>
<name>A0A286DUY3_9ACTN</name>
<keyword evidence="3 8" id="KW-0479">Metal-binding</keyword>
<comment type="function">
    <text evidence="8">Plays an important role in the de novo pathway of purine nucleotide biosynthesis. Catalyzes the first committed step in the biosynthesis of AMP from IMP.</text>
</comment>
<keyword evidence="4 8" id="KW-0547">Nucleotide-binding</keyword>
<dbReference type="InterPro" id="IPR018220">
    <property type="entry name" value="Adenylosuccin_syn_GTP-bd"/>
</dbReference>
<evidence type="ECO:0000256" key="7">
    <source>
        <dbReference type="ARBA" id="ARBA00023134"/>
    </source>
</evidence>
<dbReference type="GO" id="GO:0004019">
    <property type="term" value="F:adenylosuccinate synthase activity"/>
    <property type="evidence" value="ECO:0007669"/>
    <property type="project" value="UniProtKB-UniRule"/>
</dbReference>
<comment type="cofactor">
    <cofactor evidence="8">
        <name>Mg(2+)</name>
        <dbReference type="ChEBI" id="CHEBI:18420"/>
    </cofactor>
    <text evidence="8">Binds 1 Mg(2+) ion per subunit.</text>
</comment>
<feature type="binding site" description="in other chain" evidence="8">
    <location>
        <position position="302"/>
    </location>
    <ligand>
        <name>IMP</name>
        <dbReference type="ChEBI" id="CHEBI:58053"/>
        <note>ligand shared between dimeric partners</note>
    </ligand>
</feature>
<evidence type="ECO:0000256" key="10">
    <source>
        <dbReference type="RuleBase" id="RU000520"/>
    </source>
</evidence>
<feature type="binding site" evidence="8">
    <location>
        <position position="40"/>
    </location>
    <ligand>
        <name>Mg(2+)</name>
        <dbReference type="ChEBI" id="CHEBI:18420"/>
    </ligand>
</feature>
<feature type="binding site" description="in other chain" evidence="8">
    <location>
        <position position="223"/>
    </location>
    <ligand>
        <name>IMP</name>
        <dbReference type="ChEBI" id="CHEBI:58053"/>
        <note>ligand shared between dimeric partners</note>
    </ligand>
</feature>